<protein>
    <submittedName>
        <fullName evidence="1">Uncharacterized protein</fullName>
    </submittedName>
</protein>
<accession>A0A445EW33</accession>
<name>A0A445EW33_ARAHY</name>
<dbReference type="AlphaFoldDB" id="A0A445EW33"/>
<gene>
    <name evidence="1" type="ORF">Ahy_A01g004440</name>
</gene>
<evidence type="ECO:0000313" key="1">
    <source>
        <dbReference type="EMBL" id="RYR79631.1"/>
    </source>
</evidence>
<evidence type="ECO:0000313" key="2">
    <source>
        <dbReference type="Proteomes" id="UP000289738"/>
    </source>
</evidence>
<dbReference type="EMBL" id="SDMP01000001">
    <property type="protein sequence ID" value="RYR79631.1"/>
    <property type="molecule type" value="Genomic_DNA"/>
</dbReference>
<dbReference type="Proteomes" id="UP000289738">
    <property type="component" value="Chromosome A01"/>
</dbReference>
<keyword evidence="2" id="KW-1185">Reference proteome</keyword>
<proteinExistence type="predicted"/>
<comment type="caution">
    <text evidence="1">The sequence shown here is derived from an EMBL/GenBank/DDBJ whole genome shotgun (WGS) entry which is preliminary data.</text>
</comment>
<organism evidence="1 2">
    <name type="scientific">Arachis hypogaea</name>
    <name type="common">Peanut</name>
    <dbReference type="NCBI Taxonomy" id="3818"/>
    <lineage>
        <taxon>Eukaryota</taxon>
        <taxon>Viridiplantae</taxon>
        <taxon>Streptophyta</taxon>
        <taxon>Embryophyta</taxon>
        <taxon>Tracheophyta</taxon>
        <taxon>Spermatophyta</taxon>
        <taxon>Magnoliopsida</taxon>
        <taxon>eudicotyledons</taxon>
        <taxon>Gunneridae</taxon>
        <taxon>Pentapetalae</taxon>
        <taxon>rosids</taxon>
        <taxon>fabids</taxon>
        <taxon>Fabales</taxon>
        <taxon>Fabaceae</taxon>
        <taxon>Papilionoideae</taxon>
        <taxon>50 kb inversion clade</taxon>
        <taxon>dalbergioids sensu lato</taxon>
        <taxon>Dalbergieae</taxon>
        <taxon>Pterocarpus clade</taxon>
        <taxon>Arachis</taxon>
    </lineage>
</organism>
<reference evidence="1 2" key="1">
    <citation type="submission" date="2019-01" db="EMBL/GenBank/DDBJ databases">
        <title>Sequencing of cultivated peanut Arachis hypogaea provides insights into genome evolution and oil improvement.</title>
        <authorList>
            <person name="Chen X."/>
        </authorList>
    </citation>
    <scope>NUCLEOTIDE SEQUENCE [LARGE SCALE GENOMIC DNA]</scope>
    <source>
        <strain evidence="2">cv. Fuhuasheng</strain>
        <tissue evidence="1">Leaves</tissue>
    </source>
</reference>
<sequence length="64" mass="7523">MKQINGRIGYTTGLIYKDRSVPYIQWFGLKPILFEDEIAILGQDWRLDSQRFGTVLGLWDRGYL</sequence>